<dbReference type="EMBL" id="JADAQT010000069">
    <property type="protein sequence ID" value="MBE1875727.1"/>
    <property type="molecule type" value="Genomic_DNA"/>
</dbReference>
<dbReference type="InterPro" id="IPR038152">
    <property type="entry name" value="Carbam_trans_C_sf"/>
</dbReference>
<evidence type="ECO:0000259" key="2">
    <source>
        <dbReference type="Pfam" id="PF02543"/>
    </source>
</evidence>
<evidence type="ECO:0000313" key="5">
    <source>
        <dbReference type="Proteomes" id="UP000625527"/>
    </source>
</evidence>
<dbReference type="InterPro" id="IPR031730">
    <property type="entry name" value="Carbam_trans_C"/>
</dbReference>
<dbReference type="Gene3D" id="3.30.420.40">
    <property type="match status" value="2"/>
</dbReference>
<dbReference type="InterPro" id="IPR003696">
    <property type="entry name" value="Carbtransf_dom"/>
</dbReference>
<name>A0ABR9MWH2_9MICO</name>
<evidence type="ECO:0008006" key="6">
    <source>
        <dbReference type="Google" id="ProtNLM"/>
    </source>
</evidence>
<feature type="domain" description="Carbamoyltransferase" evidence="2">
    <location>
        <begin position="5"/>
        <end position="344"/>
    </location>
</feature>
<dbReference type="RefSeq" id="WP_192862298.1">
    <property type="nucleotide sequence ID" value="NZ_JADAQT010000069.1"/>
</dbReference>
<proteinExistence type="inferred from homology"/>
<evidence type="ECO:0000259" key="3">
    <source>
        <dbReference type="Pfam" id="PF16861"/>
    </source>
</evidence>
<evidence type="ECO:0000313" key="4">
    <source>
        <dbReference type="EMBL" id="MBE1875727.1"/>
    </source>
</evidence>
<dbReference type="Proteomes" id="UP000625527">
    <property type="component" value="Unassembled WGS sequence"/>
</dbReference>
<comment type="similarity">
    <text evidence="1">Belongs to the NodU/CmcH family.</text>
</comment>
<dbReference type="Gene3D" id="3.90.870.20">
    <property type="entry name" value="Carbamoyltransferase, C-terminal domain"/>
    <property type="match status" value="1"/>
</dbReference>
<comment type="caution">
    <text evidence="4">The sequence shown here is derived from an EMBL/GenBank/DDBJ whole genome shotgun (WGS) entry which is preliminary data.</text>
</comment>
<gene>
    <name evidence="4" type="ORF">IHE71_08390</name>
</gene>
<dbReference type="Pfam" id="PF16861">
    <property type="entry name" value="Carbam_trans_C"/>
    <property type="match status" value="1"/>
</dbReference>
<dbReference type="CDD" id="cd24098">
    <property type="entry name" value="ASKHA_NBD_TobZ_N"/>
    <property type="match status" value="1"/>
</dbReference>
<protein>
    <recommendedName>
        <fullName evidence="6">Carbamoyltransferase</fullName>
    </recommendedName>
</protein>
<keyword evidence="5" id="KW-1185">Reference proteome</keyword>
<dbReference type="InterPro" id="IPR051338">
    <property type="entry name" value="NodU/CmcH_Carbamoyltrnsfr"/>
</dbReference>
<organism evidence="4 5">
    <name type="scientific">Myceligenerans pegani</name>
    <dbReference type="NCBI Taxonomy" id="2776917"/>
    <lineage>
        <taxon>Bacteria</taxon>
        <taxon>Bacillati</taxon>
        <taxon>Actinomycetota</taxon>
        <taxon>Actinomycetes</taxon>
        <taxon>Micrococcales</taxon>
        <taxon>Promicromonosporaceae</taxon>
        <taxon>Myceligenerans</taxon>
    </lineage>
</organism>
<reference evidence="4 5" key="1">
    <citation type="submission" date="2020-10" db="EMBL/GenBank/DDBJ databases">
        <title>Myceligenerans pegani sp. nov., an endophytic actinomycete isolated from Peganum harmala L. in Xinjiang, China.</title>
        <authorList>
            <person name="Xin L."/>
        </authorList>
    </citation>
    <scope>NUCLEOTIDE SEQUENCE [LARGE SCALE GENOMIC DNA]</scope>
    <source>
        <strain evidence="4 5">TRM65318</strain>
    </source>
</reference>
<feature type="domain" description="Carbamoyltransferase C-terminal" evidence="3">
    <location>
        <begin position="394"/>
        <end position="564"/>
    </location>
</feature>
<evidence type="ECO:0000256" key="1">
    <source>
        <dbReference type="ARBA" id="ARBA00006129"/>
    </source>
</evidence>
<dbReference type="SUPFAM" id="SSF53067">
    <property type="entry name" value="Actin-like ATPase domain"/>
    <property type="match status" value="1"/>
</dbReference>
<dbReference type="InterPro" id="IPR043129">
    <property type="entry name" value="ATPase_NBD"/>
</dbReference>
<dbReference type="PANTHER" id="PTHR34847:SF1">
    <property type="entry name" value="NODULATION PROTEIN U"/>
    <property type="match status" value="1"/>
</dbReference>
<dbReference type="Pfam" id="PF02543">
    <property type="entry name" value="Carbam_trans_N"/>
    <property type="match status" value="1"/>
</dbReference>
<accession>A0ABR9MWH2</accession>
<dbReference type="PANTHER" id="PTHR34847">
    <property type="entry name" value="NODULATION PROTEIN U"/>
    <property type="match status" value="1"/>
</dbReference>
<sequence length="570" mass="62624">MTSPVLGINFGTHDSAAALVLQGRVLAAVEEERLTRDKHTKAFPTEAIKACLDQVGLEPGEIDDVALFVDPRLQAMLAPANLWHAFPDSLGSLRSDVDKYLRRRRLPAQVRERGLLHPDVRITPVAHHRAHAASAYLTSPFDDALVVTLDGRGEYETACIYDGRDGHLRKLHSVIYPHSFGYLYSMLTRYLGFQPQNDEYKVMGLAAYGSTKVVSNISQLATVDGSGRLRLNLSYFDHHRRPSSHRRLFSPALVDLLGPPREPDEEINDRHRDVAHGAQVLLEKLVLRFLRYARKLTPHRRLCLAGGVALNCVLNQRIVESGLFDEVYVQPAAGDPGASVGAALLVADASEREAWRHALHGPELSDNDVERAVQHLPALGYRVTPVADPAERAAELLAAGKVLGWAQGRTEFGPRALGARSILAPAQDGAVVERINALIKRRELFRPLAPAVLAEHGDAYFRLHAAGRYVYPYMLATADVIPAQRGTVSAVVHVDGTARVQTVERAASPMFWDLIEQYRRRAGLPVVLNTSFNEADEPIVNAPADAVRTFVACGLDALVMGKIQVLPPAR</sequence>